<dbReference type="Proteomes" id="UP000336646">
    <property type="component" value="Unassembled WGS sequence"/>
</dbReference>
<evidence type="ECO:0000313" key="1">
    <source>
        <dbReference type="EMBL" id="TVS29288.1"/>
    </source>
</evidence>
<proteinExistence type="predicted"/>
<name>A0A6C1U0F2_9CORY</name>
<sequence>MTDHKTALSVLAELSPTTEDVMNESSSFSPRRWKTGWPHHLGHVPPYKDDAFASLTRGDVYQFAADATASGYNRDAVIDFIGAAFAFGAGKSPQTQLKLQQFLRNKGQAQQLLQALRSLDGLDPVAQFARVRATGLPGRYASILVSFLAGPQSGDQPGPVIVSDAAAEALGVSSSEWDAEAYGDYLAALTAVRDEWDSSAPLDAVEYALSRS</sequence>
<dbReference type="AlphaFoldDB" id="A0A6C1U0F2"/>
<dbReference type="EMBL" id="RXIR01000006">
    <property type="protein sequence ID" value="TVS29288.1"/>
    <property type="molecule type" value="Genomic_DNA"/>
</dbReference>
<evidence type="ECO:0000313" key="2">
    <source>
        <dbReference type="Proteomes" id="UP000336646"/>
    </source>
</evidence>
<dbReference type="RefSeq" id="WP_144772845.1">
    <property type="nucleotide sequence ID" value="NZ_JALXLI010000024.1"/>
</dbReference>
<dbReference type="OrthoDB" id="4424473at2"/>
<gene>
    <name evidence="1" type="ORF">EKI59_04345</name>
</gene>
<dbReference type="Pfam" id="PF21790">
    <property type="entry name" value="OGG"/>
    <property type="match status" value="1"/>
</dbReference>
<reference evidence="1 2" key="1">
    <citation type="submission" date="2018-12" db="EMBL/GenBank/DDBJ databases">
        <title>Corynebacterium sanguinis sp. nov., a clinically-associated and environmental corynebacterium.</title>
        <authorList>
            <person name="Gonzales-Siles L."/>
            <person name="Jaen-Luchoro D."/>
            <person name="Cardew S."/>
            <person name="Inganas E."/>
            <person name="Ohlen M."/>
            <person name="Jensie-Markopolous S."/>
            <person name="Pinyeiro-Iglesias B."/>
            <person name="Molin K."/>
            <person name="Skovbjerg S."/>
            <person name="Svensson-Stadler L."/>
            <person name="Funke G."/>
            <person name="Moore E.R.B."/>
        </authorList>
    </citation>
    <scope>NUCLEOTIDE SEQUENCE [LARGE SCALE GENOMIC DNA]</scope>
    <source>
        <strain evidence="1 2">58734</strain>
    </source>
</reference>
<dbReference type="InterPro" id="IPR048868">
    <property type="entry name" value="OGG-like_put"/>
</dbReference>
<protein>
    <submittedName>
        <fullName evidence="1">Uncharacterized protein</fullName>
    </submittedName>
</protein>
<organism evidence="1 2">
    <name type="scientific">Corynebacterium sanguinis</name>
    <dbReference type="NCBI Taxonomy" id="2594913"/>
    <lineage>
        <taxon>Bacteria</taxon>
        <taxon>Bacillati</taxon>
        <taxon>Actinomycetota</taxon>
        <taxon>Actinomycetes</taxon>
        <taxon>Mycobacteriales</taxon>
        <taxon>Corynebacteriaceae</taxon>
        <taxon>Corynebacterium</taxon>
    </lineage>
</organism>
<accession>A0A6C1U0F2</accession>
<comment type="caution">
    <text evidence="1">The sequence shown here is derived from an EMBL/GenBank/DDBJ whole genome shotgun (WGS) entry which is preliminary data.</text>
</comment>